<evidence type="ECO:0000259" key="1">
    <source>
        <dbReference type="Pfam" id="PF01425"/>
    </source>
</evidence>
<dbReference type="EMBL" id="QQXK01000016">
    <property type="protein sequence ID" value="RII42105.1"/>
    <property type="molecule type" value="Genomic_DNA"/>
</dbReference>
<feature type="domain" description="Amidase" evidence="1">
    <location>
        <begin position="22"/>
        <end position="407"/>
    </location>
</feature>
<gene>
    <name evidence="2" type="ORF">DWB68_09295</name>
</gene>
<proteinExistence type="predicted"/>
<evidence type="ECO:0000313" key="2">
    <source>
        <dbReference type="EMBL" id="RII42105.1"/>
    </source>
</evidence>
<dbReference type="Proteomes" id="UP000265419">
    <property type="component" value="Unassembled WGS sequence"/>
</dbReference>
<dbReference type="Gene3D" id="3.90.1300.10">
    <property type="entry name" value="Amidase signature (AS) domain"/>
    <property type="match status" value="1"/>
</dbReference>
<dbReference type="RefSeq" id="WP_119424861.1">
    <property type="nucleotide sequence ID" value="NZ_QQXK01000016.1"/>
</dbReference>
<dbReference type="PANTHER" id="PTHR11895">
    <property type="entry name" value="TRANSAMIDASE"/>
    <property type="match status" value="1"/>
</dbReference>
<dbReference type="InterPro" id="IPR036928">
    <property type="entry name" value="AS_sf"/>
</dbReference>
<reference evidence="2 3" key="1">
    <citation type="submission" date="2018-07" db="EMBL/GenBank/DDBJ databases">
        <title>Arthrobacter sp. nov., isolated from raw cow's milk with high bacterial count.</title>
        <authorList>
            <person name="Hahne J."/>
            <person name="Isele D."/>
            <person name="Lipski A."/>
        </authorList>
    </citation>
    <scope>NUCLEOTIDE SEQUENCE [LARGE SCALE GENOMIC DNA]</scope>
    <source>
        <strain evidence="2 3">JZ R-35</strain>
    </source>
</reference>
<organism evidence="2 3">
    <name type="scientific">Galactobacter valiniphilus</name>
    <dbReference type="NCBI Taxonomy" id="2676122"/>
    <lineage>
        <taxon>Bacteria</taxon>
        <taxon>Bacillati</taxon>
        <taxon>Actinomycetota</taxon>
        <taxon>Actinomycetes</taxon>
        <taxon>Micrococcales</taxon>
        <taxon>Micrococcaceae</taxon>
        <taxon>Galactobacter</taxon>
    </lineage>
</organism>
<dbReference type="Pfam" id="PF01425">
    <property type="entry name" value="Amidase"/>
    <property type="match status" value="1"/>
</dbReference>
<sequence>MSTVSPAGFPYPGDWIDLAEQEAGTAHAPGAGPTVTIKANIAVRGLPRTAGCTGLSGDVAAADAPVVAALRRGGARILGTSNMHELAFGITSDNVSYGPVTVPGHPDRSAGGSSGGAAAIVARGHADLGVGTDTGGSVSIPAALNGVYGFRPSTGRYPAGGLVGLSFTRDTPGLFARSLAGVVEADAIITSRGALGEGPAGLRVGVPREYLLDLDPEVEALFNAALERLEDVEVVSVDWGPVLENTRAAEMPVVLWEAKRLLSEVAAAAFGAPPEAAYRRLVDGVASADVRGILESTLSHPVGDDAYAEALRSTFAAREGYEALLTGAGLDALVFPTTPAVAPLVEQGQSVSHRGERVDAFGLYTRHTGAGTMLGAPMLTLPGGRTPAGLPSGFTVQGRRGRDEELLRLGAVVDAHING</sequence>
<dbReference type="InterPro" id="IPR023631">
    <property type="entry name" value="Amidase_dom"/>
</dbReference>
<keyword evidence="3" id="KW-1185">Reference proteome</keyword>
<dbReference type="SUPFAM" id="SSF75304">
    <property type="entry name" value="Amidase signature (AS) enzymes"/>
    <property type="match status" value="1"/>
</dbReference>
<dbReference type="GO" id="GO:0003824">
    <property type="term" value="F:catalytic activity"/>
    <property type="evidence" value="ECO:0007669"/>
    <property type="project" value="InterPro"/>
</dbReference>
<accession>A0A399J974</accession>
<comment type="caution">
    <text evidence="2">The sequence shown here is derived from an EMBL/GenBank/DDBJ whole genome shotgun (WGS) entry which is preliminary data.</text>
</comment>
<dbReference type="AlphaFoldDB" id="A0A399J974"/>
<dbReference type="PANTHER" id="PTHR11895:SF151">
    <property type="entry name" value="GLUTAMYL-TRNA(GLN) AMIDOTRANSFERASE SUBUNIT A"/>
    <property type="match status" value="1"/>
</dbReference>
<evidence type="ECO:0000313" key="3">
    <source>
        <dbReference type="Proteomes" id="UP000265419"/>
    </source>
</evidence>
<dbReference type="InterPro" id="IPR000120">
    <property type="entry name" value="Amidase"/>
</dbReference>
<protein>
    <submittedName>
        <fullName evidence="2">Amidase</fullName>
    </submittedName>
</protein>
<name>A0A399J974_9MICC</name>